<comment type="caution">
    <text evidence="2">The sequence shown here is derived from an EMBL/GenBank/DDBJ whole genome shotgun (WGS) entry which is preliminary data.</text>
</comment>
<proteinExistence type="predicted"/>
<sequence length="290" mass="31550">MTWPCLTDYSLLPAPCLTDWILDFDSVFCLWFMSLPAPCLTPLALEFDPVSVPGFTSQPSHWFIQPESASSLPGLIVKRTITSLCVPVTASARSREDLDQSAIRLQSVGRFLINCLDLFLFWILCLIPRLRSGSWKLTAALLLSDPDSLPSFCHSCGTFPLISCSGQIPRRPPRSPTNQKQPKAVSRGAPRRGKIKKKQSWGGRPSGFPHGQKFRRATGTFPRGQEKGFSGFHQAFPPAQAQRSGGDLGNVTPGQAKSSGGRDPGGHPAQAHFSQAGPDLKPQSPGGFKR</sequence>
<reference evidence="2 3" key="1">
    <citation type="submission" date="2021-06" db="EMBL/GenBank/DDBJ databases">
        <authorList>
            <person name="Palmer J.M."/>
        </authorList>
    </citation>
    <scope>NUCLEOTIDE SEQUENCE [LARGE SCALE GENOMIC DNA]</scope>
    <source>
        <strain evidence="2 3">MEX-2019</strain>
        <tissue evidence="2">Muscle</tissue>
    </source>
</reference>
<dbReference type="AlphaFoldDB" id="A0AAV9RGK9"/>
<name>A0AAV9RGK9_9TELE</name>
<evidence type="ECO:0000313" key="3">
    <source>
        <dbReference type="Proteomes" id="UP001311232"/>
    </source>
</evidence>
<evidence type="ECO:0000313" key="2">
    <source>
        <dbReference type="EMBL" id="KAK5608101.1"/>
    </source>
</evidence>
<gene>
    <name evidence="2" type="ORF">CRENBAI_004404</name>
</gene>
<feature type="compositionally biased region" description="Basic residues" evidence="1">
    <location>
        <begin position="189"/>
        <end position="199"/>
    </location>
</feature>
<evidence type="ECO:0000256" key="1">
    <source>
        <dbReference type="SAM" id="MobiDB-lite"/>
    </source>
</evidence>
<dbReference type="Proteomes" id="UP001311232">
    <property type="component" value="Unassembled WGS sequence"/>
</dbReference>
<feature type="region of interest" description="Disordered" evidence="1">
    <location>
        <begin position="167"/>
        <end position="290"/>
    </location>
</feature>
<keyword evidence="3" id="KW-1185">Reference proteome</keyword>
<accession>A0AAV9RGK9</accession>
<protein>
    <submittedName>
        <fullName evidence="2">Uncharacterized protein</fullName>
    </submittedName>
</protein>
<organism evidence="2 3">
    <name type="scientific">Crenichthys baileyi</name>
    <name type="common">White River springfish</name>
    <dbReference type="NCBI Taxonomy" id="28760"/>
    <lineage>
        <taxon>Eukaryota</taxon>
        <taxon>Metazoa</taxon>
        <taxon>Chordata</taxon>
        <taxon>Craniata</taxon>
        <taxon>Vertebrata</taxon>
        <taxon>Euteleostomi</taxon>
        <taxon>Actinopterygii</taxon>
        <taxon>Neopterygii</taxon>
        <taxon>Teleostei</taxon>
        <taxon>Neoteleostei</taxon>
        <taxon>Acanthomorphata</taxon>
        <taxon>Ovalentaria</taxon>
        <taxon>Atherinomorphae</taxon>
        <taxon>Cyprinodontiformes</taxon>
        <taxon>Goodeidae</taxon>
        <taxon>Crenichthys</taxon>
    </lineage>
</organism>
<dbReference type="EMBL" id="JAHHUM010001855">
    <property type="protein sequence ID" value="KAK5608101.1"/>
    <property type="molecule type" value="Genomic_DNA"/>
</dbReference>